<feature type="compositionally biased region" description="Low complexity" evidence="1">
    <location>
        <begin position="1245"/>
        <end position="1254"/>
    </location>
</feature>
<feature type="compositionally biased region" description="Basic and acidic residues" evidence="1">
    <location>
        <begin position="292"/>
        <end position="304"/>
    </location>
</feature>
<organism evidence="2 3">
    <name type="scientific">Kipferlia bialata</name>
    <dbReference type="NCBI Taxonomy" id="797122"/>
    <lineage>
        <taxon>Eukaryota</taxon>
        <taxon>Metamonada</taxon>
        <taxon>Carpediemonas-like organisms</taxon>
        <taxon>Kipferlia</taxon>
    </lineage>
</organism>
<evidence type="ECO:0000256" key="1">
    <source>
        <dbReference type="SAM" id="MobiDB-lite"/>
    </source>
</evidence>
<keyword evidence="3" id="KW-1185">Reference proteome</keyword>
<gene>
    <name evidence="2" type="ORF">KIPB_007405</name>
</gene>
<feature type="region of interest" description="Disordered" evidence="1">
    <location>
        <begin position="1"/>
        <end position="51"/>
    </location>
</feature>
<feature type="region of interest" description="Disordered" evidence="1">
    <location>
        <begin position="917"/>
        <end position="939"/>
    </location>
</feature>
<feature type="region of interest" description="Disordered" evidence="1">
    <location>
        <begin position="702"/>
        <end position="738"/>
    </location>
</feature>
<feature type="compositionally biased region" description="Basic and acidic residues" evidence="1">
    <location>
        <begin position="457"/>
        <end position="466"/>
    </location>
</feature>
<proteinExistence type="predicted"/>
<feature type="compositionally biased region" description="Basic residues" evidence="1">
    <location>
        <begin position="467"/>
        <end position="497"/>
    </location>
</feature>
<feature type="region of interest" description="Disordered" evidence="1">
    <location>
        <begin position="1245"/>
        <end position="1313"/>
    </location>
</feature>
<name>A0A9K3GJ17_9EUKA</name>
<feature type="compositionally biased region" description="Basic and acidic residues" evidence="1">
    <location>
        <begin position="501"/>
        <end position="513"/>
    </location>
</feature>
<feature type="region of interest" description="Disordered" evidence="1">
    <location>
        <begin position="87"/>
        <end position="107"/>
    </location>
</feature>
<sequence length="1440" mass="157290">MARRRSLIMDILSEDPTAAEPARRATERRTKKTHSTRHTSAPTSTTQGPPPTIVVHGGLSFHLDDVMCVVMLKMLPKLKVLFYTETGDDMGDSSEGEGEGERERLYQDEEEELGIQVEEAGWDLGEWEEESIERERGRGSRPASHRHRERGRGRERGRAVIDQDSYDVIESIKDRAHQRLQESFTESMVDNEVQPYGSRVSRQGMRESILLAAQAAGDKSLDAFPFAPFGDEDPEALDAERESDADDDYVYVSGDEYDSCIDASVSSETDYEGVSPRCERAREEEREMEMETASRYERGRERESRRHRRHRGRERETHYHYPMDGDMDRGVYEREMRVDALEREMAMVADSLARERVMMRVERERQMERERERERYYLKGPEGRVTSVVAICSYDVHPDERMGEREREYRGQDEYWYDEVTPSHPYPRDSGYEYDHYDYGYRPEYEYEGEEYPLPSRGERGRERGPSRRHHRRGGRHHAQTQHTPRAHTAHTHRHSGRVSSRVERQGSADRRPGGRMGHYGHESHSPGYASRQGTFPEGEREREAHPTRERGRESIRKRAVSQIERVHSARVGQGREVQSRVDRHRQRQRPITVGGREARERARERERERRHVERPVQSTRAKRERQRERQAKGKAKGSTRPTVPADASLSHKAQAILQELAMQEMVSEDASDHQGVRLTVPPGMTGLPGTGPALVRPITAKGGRAGQRQRERGAGIGAQTDTQAKETPDSVWQGPVGVGSLSLPGALGWRREADRIDVSCVPTAGVDYPAPEALSSIQNSLLRGPTPPVGSTPGGSAPPMALLSGHNVQSQQSKGTHHTEREREREKEAMGMGESEGEAEGERSMGDREYSGLSRGDMPDCLPDGLTIAPQSAYPSRIHSMLLPGDTDLDDLSDIEGVAMGGMDRHSKGVGTITECGGVDRSTQDPNPADMSDTSVTRSRALLYDDTFDSHDTSMGHMGIKGAEDTEPDTDHISTLIGLFAQANPSAIPSLGALLRTLSSLPASEASTVMQGISTRLMGDMIAEGEREGEGEGGVVTGASASNATATADDMDGEGEGEGDMPMRTPCRPSLTGEGLLPPGVVGSDGICHSRTPSRGGQDFISPVCDTVRRSKATSRGPGSMDGFGSPTQRVGQRHGDSGGMGMGDTLGQRAMAFGTIGSQDPEGMGDVDDMCILTDGESDGMEAGQEAGEVAMVAALAPVSVVPDTVPTEDDAHDVQGAVPDTVRTRRVTHWGVSYTVPVPEVVPTTASTTPTEEGEGEAGEEEAAEGETGEDAEDETEDAEWPIPGDWNDQVNALEGGAGGEGEGETAGVTNPKGVFGFGLPRSKLAQYQVTEAPSGIAAEAEAEAETETEAGDVSADVHFSMPSLSVSMEDDMGVMDIDCLDLLPSTTLSVSSAPVPVDTDASGDTDVEGTAGTGPTLQMGPDGYIGMDDIEPPQAE</sequence>
<evidence type="ECO:0000313" key="2">
    <source>
        <dbReference type="EMBL" id="GIQ85694.1"/>
    </source>
</evidence>
<dbReference type="Proteomes" id="UP000265618">
    <property type="component" value="Unassembled WGS sequence"/>
</dbReference>
<feature type="region of interest" description="Disordered" evidence="1">
    <location>
        <begin position="1112"/>
        <end position="1147"/>
    </location>
</feature>
<feature type="compositionally biased region" description="Acidic residues" evidence="1">
    <location>
        <begin position="1255"/>
        <end position="1283"/>
    </location>
</feature>
<comment type="caution">
    <text evidence="2">The sequence shown here is derived from an EMBL/GenBank/DDBJ whole genome shotgun (WGS) entry which is preliminary data.</text>
</comment>
<feature type="region of interest" description="Disordered" evidence="1">
    <location>
        <begin position="449"/>
        <end position="651"/>
    </location>
</feature>
<feature type="compositionally biased region" description="Basic and acidic residues" evidence="1">
    <location>
        <begin position="841"/>
        <end position="851"/>
    </location>
</feature>
<feature type="region of interest" description="Disordered" evidence="1">
    <location>
        <begin position="1028"/>
        <end position="1061"/>
    </location>
</feature>
<dbReference type="EMBL" id="BDIP01002081">
    <property type="protein sequence ID" value="GIQ85694.1"/>
    <property type="molecule type" value="Genomic_DNA"/>
</dbReference>
<feature type="compositionally biased region" description="Acidic residues" evidence="1">
    <location>
        <begin position="87"/>
        <end position="98"/>
    </location>
</feature>
<feature type="compositionally biased region" description="Basic and acidic residues" evidence="1">
    <location>
        <begin position="313"/>
        <end position="322"/>
    </location>
</feature>
<feature type="compositionally biased region" description="Basic and acidic residues" evidence="1">
    <location>
        <begin position="597"/>
        <end position="615"/>
    </location>
</feature>
<feature type="region of interest" description="Disordered" evidence="1">
    <location>
        <begin position="265"/>
        <end position="322"/>
    </location>
</feature>
<evidence type="ECO:0000313" key="3">
    <source>
        <dbReference type="Proteomes" id="UP000265618"/>
    </source>
</evidence>
<feature type="compositionally biased region" description="Basic and acidic residues" evidence="1">
    <location>
        <begin position="538"/>
        <end position="557"/>
    </location>
</feature>
<feature type="compositionally biased region" description="Acidic residues" evidence="1">
    <location>
        <begin position="1050"/>
        <end position="1060"/>
    </location>
</feature>
<accession>A0A9K3GJ17</accession>
<feature type="region of interest" description="Disordered" evidence="1">
    <location>
        <begin position="780"/>
        <end position="869"/>
    </location>
</feature>
<feature type="compositionally biased region" description="Basic and acidic residues" evidence="1">
    <location>
        <begin position="818"/>
        <end position="830"/>
    </location>
</feature>
<feature type="region of interest" description="Disordered" evidence="1">
    <location>
        <begin position="1395"/>
        <end position="1440"/>
    </location>
</feature>
<feature type="region of interest" description="Disordered" evidence="1">
    <location>
        <begin position="132"/>
        <end position="157"/>
    </location>
</feature>
<protein>
    <submittedName>
        <fullName evidence="2">Uncharacterized protein</fullName>
    </submittedName>
</protein>
<reference evidence="2 3" key="1">
    <citation type="journal article" date="2018" name="PLoS ONE">
        <title>The draft genome of Kipferlia bialata reveals reductive genome evolution in fornicate parasites.</title>
        <authorList>
            <person name="Tanifuji G."/>
            <person name="Takabayashi S."/>
            <person name="Kume K."/>
            <person name="Takagi M."/>
            <person name="Nakayama T."/>
            <person name="Kamikawa R."/>
            <person name="Inagaki Y."/>
            <person name="Hashimoto T."/>
        </authorList>
    </citation>
    <scope>NUCLEOTIDE SEQUENCE [LARGE SCALE GENOMIC DNA]</scope>
    <source>
        <strain evidence="2">NY0173</strain>
    </source>
</reference>
<feature type="compositionally biased region" description="Low complexity" evidence="1">
    <location>
        <begin position="1040"/>
        <end position="1049"/>
    </location>
</feature>